<evidence type="ECO:0000313" key="1">
    <source>
        <dbReference type="EMBL" id="GIY28923.1"/>
    </source>
</evidence>
<keyword evidence="2" id="KW-1185">Reference proteome</keyword>
<proteinExistence type="predicted"/>
<protein>
    <submittedName>
        <fullName evidence="1">Uncharacterized protein</fullName>
    </submittedName>
</protein>
<accession>A0AAV4SAH0</accession>
<reference evidence="1 2" key="1">
    <citation type="submission" date="2021-06" db="EMBL/GenBank/DDBJ databases">
        <title>Caerostris extrusa draft genome.</title>
        <authorList>
            <person name="Kono N."/>
            <person name="Arakawa K."/>
        </authorList>
    </citation>
    <scope>NUCLEOTIDE SEQUENCE [LARGE SCALE GENOMIC DNA]</scope>
</reference>
<name>A0AAV4SAH0_CAEEX</name>
<dbReference type="Proteomes" id="UP001054945">
    <property type="component" value="Unassembled WGS sequence"/>
</dbReference>
<evidence type="ECO:0000313" key="2">
    <source>
        <dbReference type="Proteomes" id="UP001054945"/>
    </source>
</evidence>
<sequence>MKKGGMENTTSMLDFHSGEARQVRGVVWAPKSVLPAKILEAHRFLVDNLGCSGFATSYSTTESSSFVAFERVFSSGCISLHFVIQDPPSSHRRGILLVLSFNCPY</sequence>
<dbReference type="EMBL" id="BPLR01009003">
    <property type="protein sequence ID" value="GIY28923.1"/>
    <property type="molecule type" value="Genomic_DNA"/>
</dbReference>
<dbReference type="AlphaFoldDB" id="A0AAV4SAH0"/>
<gene>
    <name evidence="1" type="ORF">CEXT_347611</name>
</gene>
<comment type="caution">
    <text evidence="1">The sequence shown here is derived from an EMBL/GenBank/DDBJ whole genome shotgun (WGS) entry which is preliminary data.</text>
</comment>
<organism evidence="1 2">
    <name type="scientific">Caerostris extrusa</name>
    <name type="common">Bark spider</name>
    <name type="synonym">Caerostris bankana</name>
    <dbReference type="NCBI Taxonomy" id="172846"/>
    <lineage>
        <taxon>Eukaryota</taxon>
        <taxon>Metazoa</taxon>
        <taxon>Ecdysozoa</taxon>
        <taxon>Arthropoda</taxon>
        <taxon>Chelicerata</taxon>
        <taxon>Arachnida</taxon>
        <taxon>Araneae</taxon>
        <taxon>Araneomorphae</taxon>
        <taxon>Entelegynae</taxon>
        <taxon>Araneoidea</taxon>
        <taxon>Araneidae</taxon>
        <taxon>Caerostris</taxon>
    </lineage>
</organism>